<dbReference type="PANTHER" id="PTHR40469:SF2">
    <property type="entry name" value="GALACTOSE-BINDING DOMAIN-LIKE SUPERFAMILY PROTEIN"/>
    <property type="match status" value="1"/>
</dbReference>
<dbReference type="InterPro" id="IPR029010">
    <property type="entry name" value="ThuA-like"/>
</dbReference>
<protein>
    <recommendedName>
        <fullName evidence="1">ThuA-like domain-containing protein</fullName>
    </recommendedName>
</protein>
<sequence>MVIQVGRGGSAHVPDAEAGALAGLVADRMTREALPFGPARPAARSLAGSGGLLLGDREAESHPLASLQEALCRLLGEDFDMQASDSYGLLEDDMPADQSLIVACSDRWERPLSDRQAAGLVRFVEHGGGLVLLHCGISLASHPLLEHLAGARCEEHPEGRLLSFDPVVGKAGVHPAVQDLEPFELTDEPYRYSFRPSMDREVILEYVLGGVRRPAAWAHRVGRGRVVSIMPGHSSDSLRHPQLQRLIRRSSLWAAGRI</sequence>
<organism evidence="2 3">
    <name type="scientific">Paenibacillus pasadenensis</name>
    <dbReference type="NCBI Taxonomy" id="217090"/>
    <lineage>
        <taxon>Bacteria</taxon>
        <taxon>Bacillati</taxon>
        <taxon>Bacillota</taxon>
        <taxon>Bacilli</taxon>
        <taxon>Bacillales</taxon>
        <taxon>Paenibacillaceae</taxon>
        <taxon>Paenibacillus</taxon>
    </lineage>
</organism>
<dbReference type="PANTHER" id="PTHR40469">
    <property type="entry name" value="SECRETED GLYCOSYL HYDROLASE"/>
    <property type="match status" value="1"/>
</dbReference>
<keyword evidence="3" id="KW-1185">Reference proteome</keyword>
<evidence type="ECO:0000259" key="1">
    <source>
        <dbReference type="Pfam" id="PF06283"/>
    </source>
</evidence>
<dbReference type="Pfam" id="PF06283">
    <property type="entry name" value="ThuA"/>
    <property type="match status" value="1"/>
</dbReference>
<reference evidence="2 3" key="1">
    <citation type="submission" date="2017-05" db="EMBL/GenBank/DDBJ databases">
        <title>Functional genome analysis of Paenibacillus pasadenensis strain R16: insights on endophytic life style and antifungal activity.</title>
        <authorList>
            <person name="Passera A."/>
            <person name="Marcolungo L."/>
            <person name="Casati P."/>
            <person name="Brasca M."/>
            <person name="Quaglino F."/>
            <person name="Delledonne M."/>
        </authorList>
    </citation>
    <scope>NUCLEOTIDE SEQUENCE [LARGE SCALE GENOMIC DNA]</scope>
    <source>
        <strain evidence="2 3">R16</strain>
    </source>
</reference>
<dbReference type="OrthoDB" id="9816308at2"/>
<proteinExistence type="predicted"/>
<dbReference type="InterPro" id="IPR029062">
    <property type="entry name" value="Class_I_gatase-like"/>
</dbReference>
<dbReference type="AlphaFoldDB" id="A0A2N5N2V5"/>
<evidence type="ECO:0000313" key="2">
    <source>
        <dbReference type="EMBL" id="PLT44662.1"/>
    </source>
</evidence>
<name>A0A2N5N2V5_9BACL</name>
<accession>A0A2N5N2V5</accession>
<feature type="domain" description="ThuA-like" evidence="1">
    <location>
        <begin position="75"/>
        <end position="254"/>
    </location>
</feature>
<evidence type="ECO:0000313" key="3">
    <source>
        <dbReference type="Proteomes" id="UP000234789"/>
    </source>
</evidence>
<dbReference type="Proteomes" id="UP000234789">
    <property type="component" value="Unassembled WGS sequence"/>
</dbReference>
<dbReference type="Gene3D" id="3.40.50.880">
    <property type="match status" value="1"/>
</dbReference>
<dbReference type="SUPFAM" id="SSF52317">
    <property type="entry name" value="Class I glutamine amidotransferase-like"/>
    <property type="match status" value="1"/>
</dbReference>
<gene>
    <name evidence="2" type="ORF">B8V81_3093</name>
</gene>
<dbReference type="EMBL" id="NFEZ01000004">
    <property type="protein sequence ID" value="PLT44662.1"/>
    <property type="molecule type" value="Genomic_DNA"/>
</dbReference>
<comment type="caution">
    <text evidence="2">The sequence shown here is derived from an EMBL/GenBank/DDBJ whole genome shotgun (WGS) entry which is preliminary data.</text>
</comment>
<dbReference type="RefSeq" id="WP_084136731.1">
    <property type="nucleotide sequence ID" value="NZ_BIMM01000068.1"/>
</dbReference>